<evidence type="ECO:0000313" key="2">
    <source>
        <dbReference type="Proteomes" id="UP001202134"/>
    </source>
</evidence>
<name>A0ABT0KU38_9GAMM</name>
<organism evidence="1 2">
    <name type="scientific">Shewanella electrodiphila</name>
    <dbReference type="NCBI Taxonomy" id="934143"/>
    <lineage>
        <taxon>Bacteria</taxon>
        <taxon>Pseudomonadati</taxon>
        <taxon>Pseudomonadota</taxon>
        <taxon>Gammaproteobacteria</taxon>
        <taxon>Alteromonadales</taxon>
        <taxon>Shewanellaceae</taxon>
        <taxon>Shewanella</taxon>
    </lineage>
</organism>
<gene>
    <name evidence="1" type="ORF">L2737_18785</name>
</gene>
<reference evidence="1 2" key="1">
    <citation type="submission" date="2022-01" db="EMBL/GenBank/DDBJ databases">
        <title>Whole genome-based taxonomy of the Shewanellaceae.</title>
        <authorList>
            <person name="Martin-Rodriguez A.J."/>
        </authorList>
    </citation>
    <scope>NUCLEOTIDE SEQUENCE [LARGE SCALE GENOMIC DNA]</scope>
    <source>
        <strain evidence="1 2">DSM 24955</strain>
    </source>
</reference>
<protein>
    <submittedName>
        <fullName evidence="1">Uncharacterized protein</fullName>
    </submittedName>
</protein>
<sequence length="46" mass="5289">MDNLNGKKHLSIISHRTSWVVVVIKKCSIDQIIANHFELKQDEGDK</sequence>
<accession>A0ABT0KU38</accession>
<dbReference type="Proteomes" id="UP001202134">
    <property type="component" value="Unassembled WGS sequence"/>
</dbReference>
<proteinExistence type="predicted"/>
<evidence type="ECO:0000313" key="1">
    <source>
        <dbReference type="EMBL" id="MCL1047350.1"/>
    </source>
</evidence>
<comment type="caution">
    <text evidence="1">The sequence shown here is derived from an EMBL/GenBank/DDBJ whole genome shotgun (WGS) entry which is preliminary data.</text>
</comment>
<keyword evidence="2" id="KW-1185">Reference proteome</keyword>
<dbReference type="EMBL" id="JAKIKU010000013">
    <property type="protein sequence ID" value="MCL1047350.1"/>
    <property type="molecule type" value="Genomic_DNA"/>
</dbReference>
<dbReference type="RefSeq" id="WP_229370550.1">
    <property type="nucleotide sequence ID" value="NZ_JAKIKU010000013.1"/>
</dbReference>